<organism evidence="1 2">
    <name type="scientific">Pistacia integerrima</name>
    <dbReference type="NCBI Taxonomy" id="434235"/>
    <lineage>
        <taxon>Eukaryota</taxon>
        <taxon>Viridiplantae</taxon>
        <taxon>Streptophyta</taxon>
        <taxon>Embryophyta</taxon>
        <taxon>Tracheophyta</taxon>
        <taxon>Spermatophyta</taxon>
        <taxon>Magnoliopsida</taxon>
        <taxon>eudicotyledons</taxon>
        <taxon>Gunneridae</taxon>
        <taxon>Pentapetalae</taxon>
        <taxon>rosids</taxon>
        <taxon>malvids</taxon>
        <taxon>Sapindales</taxon>
        <taxon>Anacardiaceae</taxon>
        <taxon>Pistacia</taxon>
    </lineage>
</organism>
<accession>A0ACC0ZE15</accession>
<dbReference type="EMBL" id="CM047737">
    <property type="protein sequence ID" value="KAJ0048715.1"/>
    <property type="molecule type" value="Genomic_DNA"/>
</dbReference>
<evidence type="ECO:0000313" key="2">
    <source>
        <dbReference type="Proteomes" id="UP001163603"/>
    </source>
</evidence>
<proteinExistence type="predicted"/>
<sequence>MGKMGVLERAHRKDDWRGEERFSVTRLTKNGWGSATALQKTPFFCHFMRKMKKMKTGRKRGERLSIWPYSSARFLPSDWRKKREKKGKKEKGDNKRKRRGRKKKKDKRFGRIFLIYY</sequence>
<comment type="caution">
    <text evidence="1">The sequence shown here is derived from an EMBL/GenBank/DDBJ whole genome shotgun (WGS) entry which is preliminary data.</text>
</comment>
<protein>
    <submittedName>
        <fullName evidence="1">Uncharacterized protein</fullName>
    </submittedName>
</protein>
<reference evidence="2" key="1">
    <citation type="journal article" date="2023" name="G3 (Bethesda)">
        <title>Genome assembly and association tests identify interacting loci associated with vigor, precocity, and sex in interspecific pistachio rootstocks.</title>
        <authorList>
            <person name="Palmer W."/>
            <person name="Jacygrad E."/>
            <person name="Sagayaradj S."/>
            <person name="Cavanaugh K."/>
            <person name="Han R."/>
            <person name="Bertier L."/>
            <person name="Beede B."/>
            <person name="Kafkas S."/>
            <person name="Golino D."/>
            <person name="Preece J."/>
            <person name="Michelmore R."/>
        </authorList>
    </citation>
    <scope>NUCLEOTIDE SEQUENCE [LARGE SCALE GENOMIC DNA]</scope>
</reference>
<dbReference type="Proteomes" id="UP001163603">
    <property type="component" value="Chromosome 2"/>
</dbReference>
<keyword evidence="2" id="KW-1185">Reference proteome</keyword>
<gene>
    <name evidence="1" type="ORF">Pint_15723</name>
</gene>
<name>A0ACC0ZE15_9ROSI</name>
<evidence type="ECO:0000313" key="1">
    <source>
        <dbReference type="EMBL" id="KAJ0048715.1"/>
    </source>
</evidence>